<dbReference type="GO" id="GO:0006888">
    <property type="term" value="P:endoplasmic reticulum to Golgi vesicle-mediated transport"/>
    <property type="evidence" value="ECO:0007669"/>
    <property type="project" value="UniProtKB-UniRule"/>
</dbReference>
<dbReference type="InterPro" id="IPR015943">
    <property type="entry name" value="WD40/YVTN_repeat-like_dom_sf"/>
</dbReference>
<evidence type="ECO:0000256" key="1">
    <source>
        <dbReference type="ARBA" id="ARBA00022448"/>
    </source>
</evidence>
<evidence type="ECO:0000256" key="4">
    <source>
        <dbReference type="ARBA" id="ARBA00022737"/>
    </source>
</evidence>
<evidence type="ECO:0000256" key="9">
    <source>
        <dbReference type="ARBA" id="ARBA00023136"/>
    </source>
</evidence>
<keyword evidence="4 10" id="KW-0677">Repeat</keyword>
<keyword evidence="2 10" id="KW-0853">WD repeat</keyword>
<dbReference type="FunFam" id="2.130.10.10:FF:001559">
    <property type="entry name" value="Uncharacterized protein"/>
    <property type="match status" value="1"/>
</dbReference>
<keyword evidence="8" id="KW-1133">Transmembrane helix</keyword>
<comment type="caution">
    <text evidence="12">The sequence shown here is derived from an EMBL/GenBank/DDBJ whole genome shotgun (WGS) entry which is preliminary data.</text>
</comment>
<sequence length="717" mass="77575">MAPDIPSAKITLSCPLFGVDFDPRNNGFLLVGGGGGEGRSGVGNKIASNPPNTVLLNTSRRNEISEVVDIELSRDEDSVTSLAISRSNDKSIVALAGINSSIAEQRQDKNEHLRSFQLDYPLRKEAKSVSPTASRKDKKNNGATPLAEPKTTALSRASLFKPRYKPNGKRETYQRLMRLSPWREEGAPRIGAVATGLAPQGEMVVFNASSPTPGQSDVLGRIRLEGADEIEDVDILPSSEGEDGRFKVAYSEGTSIHTLKVSATAKSDAAPKSKAVYTLPYPDYFAGSKKRSKIRALRFLSPTSFLILVNLPDRAGCELAIISLGLAPEGTVVRRYRLPRSMKIGLGLDICPLSESPMGVRQFIIAVSGNDNSIQLLTLEQTHKTKNTFSKLRPYSTLRNVHPFSMTRLVFSTFNPPAQPPSADVRPQYVKLASISVGNTVVVHTLPLAPSPPKFKHPRYVLVQPGPSELIQTLFSGFMALIVVAIGAFFLQAFTEIRGGVPPTLGAQEWLSPGIRSMIARPYNFENALPTQLHKLMPTRDTSSSTATDASLSASIPPTSTRTVTSTTTMSAVFTTPPQNLRDILSALTRPEPEAGPPSATGDDYESGSVPVKIIIQEHPTDPARISVTTVPHDYDEGSSETATGDDDAEKRAQKEQKHRQWEELHVHEREAWKKKLIAAGHWAVEEGEAIMRGLFFGGIGGVGGGDADVEVEGGMD</sequence>
<dbReference type="GO" id="GO:0005085">
    <property type="term" value="F:guanyl-nucleotide exchange factor activity"/>
    <property type="evidence" value="ECO:0007669"/>
    <property type="project" value="InterPro"/>
</dbReference>
<evidence type="ECO:0000256" key="11">
    <source>
        <dbReference type="SAM" id="MobiDB-lite"/>
    </source>
</evidence>
<dbReference type="OrthoDB" id="2013972at2759"/>
<dbReference type="PANTHER" id="PTHR23284">
    <property type="entry name" value="PROLACTIN REGULATORY ELEMENT BINDING PROTEIN"/>
    <property type="match status" value="1"/>
</dbReference>
<comment type="similarity">
    <text evidence="10">Belongs to the WD repeat SEC12 family.</text>
</comment>
<evidence type="ECO:0000256" key="3">
    <source>
        <dbReference type="ARBA" id="ARBA00022692"/>
    </source>
</evidence>
<evidence type="ECO:0000256" key="10">
    <source>
        <dbReference type="RuleBase" id="RU369019"/>
    </source>
</evidence>
<dbReference type="PANTHER" id="PTHR23284:SF0">
    <property type="entry name" value="PROLACTIN REGULATORY ELEMENT-BINDING PROTEIN"/>
    <property type="match status" value="1"/>
</dbReference>
<evidence type="ECO:0000313" key="12">
    <source>
        <dbReference type="EMBL" id="PGH18214.1"/>
    </source>
</evidence>
<keyword evidence="13" id="KW-1185">Reference proteome</keyword>
<comment type="function">
    <text evidence="10">Guanine nucleotide-exchange factor (GEF) required for the formation or budding of transport vesicles from the ER.</text>
</comment>
<dbReference type="Gene3D" id="2.130.10.10">
    <property type="entry name" value="YVTN repeat-like/Quinoprotein amine dehydrogenase"/>
    <property type="match status" value="1"/>
</dbReference>
<evidence type="ECO:0000256" key="6">
    <source>
        <dbReference type="ARBA" id="ARBA00022892"/>
    </source>
</evidence>
<dbReference type="GO" id="GO:0015031">
    <property type="term" value="P:protein transport"/>
    <property type="evidence" value="ECO:0007669"/>
    <property type="project" value="UniProtKB-KW"/>
</dbReference>
<dbReference type="EMBL" id="PDNB01000005">
    <property type="protein sequence ID" value="PGH18214.1"/>
    <property type="molecule type" value="Genomic_DNA"/>
</dbReference>
<keyword evidence="1 10" id="KW-0813">Transport</keyword>
<gene>
    <name evidence="12" type="ORF">AJ79_00552</name>
</gene>
<feature type="region of interest" description="Disordered" evidence="11">
    <location>
        <begin position="124"/>
        <end position="149"/>
    </location>
</feature>
<feature type="region of interest" description="Disordered" evidence="11">
    <location>
        <begin position="626"/>
        <end position="657"/>
    </location>
</feature>
<keyword evidence="5 10" id="KW-0256">Endoplasmic reticulum</keyword>
<evidence type="ECO:0000313" key="13">
    <source>
        <dbReference type="Proteomes" id="UP000223968"/>
    </source>
</evidence>
<accession>A0A2B7Y2A8</accession>
<comment type="subcellular location">
    <subcellularLocation>
        <location evidence="10">Endoplasmic reticulum membrane</location>
        <topology evidence="10">Single-pass type II membrane protein</topology>
    </subcellularLocation>
    <subcellularLocation>
        <location evidence="10">Golgi apparatus membrane</location>
        <topology evidence="10">Single-pass type II membrane protein</topology>
    </subcellularLocation>
</comment>
<keyword evidence="6" id="KW-0931">ER-Golgi transport</keyword>
<protein>
    <recommendedName>
        <fullName evidence="10">Guanine nucleotide-exchange factor SEC12</fullName>
    </recommendedName>
</protein>
<feature type="region of interest" description="Disordered" evidence="11">
    <location>
        <begin position="538"/>
        <end position="568"/>
    </location>
</feature>
<keyword evidence="7 10" id="KW-0653">Protein transport</keyword>
<evidence type="ECO:0000256" key="7">
    <source>
        <dbReference type="ARBA" id="ARBA00022927"/>
    </source>
</evidence>
<name>A0A2B7Y2A8_9EURO</name>
<keyword evidence="9" id="KW-0472">Membrane</keyword>
<dbReference type="GO" id="GO:0005789">
    <property type="term" value="C:endoplasmic reticulum membrane"/>
    <property type="evidence" value="ECO:0007669"/>
    <property type="project" value="UniProtKB-SubCell"/>
</dbReference>
<organism evidence="12 13">
    <name type="scientific">Helicocarpus griseus UAMH5409</name>
    <dbReference type="NCBI Taxonomy" id="1447875"/>
    <lineage>
        <taxon>Eukaryota</taxon>
        <taxon>Fungi</taxon>
        <taxon>Dikarya</taxon>
        <taxon>Ascomycota</taxon>
        <taxon>Pezizomycotina</taxon>
        <taxon>Eurotiomycetes</taxon>
        <taxon>Eurotiomycetidae</taxon>
        <taxon>Onygenales</taxon>
        <taxon>Ajellomycetaceae</taxon>
        <taxon>Helicocarpus</taxon>
    </lineage>
</organism>
<evidence type="ECO:0000256" key="5">
    <source>
        <dbReference type="ARBA" id="ARBA00022824"/>
    </source>
</evidence>
<dbReference type="AlphaFoldDB" id="A0A2B7Y2A8"/>
<keyword evidence="3" id="KW-0812">Transmembrane</keyword>
<reference evidence="12 13" key="1">
    <citation type="submission" date="2017-10" db="EMBL/GenBank/DDBJ databases">
        <title>Comparative genomics in systemic dimorphic fungi from Ajellomycetaceae.</title>
        <authorList>
            <person name="Munoz J.F."/>
            <person name="Mcewen J.G."/>
            <person name="Clay O.K."/>
            <person name="Cuomo C.A."/>
        </authorList>
    </citation>
    <scope>NUCLEOTIDE SEQUENCE [LARGE SCALE GENOMIC DNA]</scope>
    <source>
        <strain evidence="12 13">UAMH5409</strain>
    </source>
</reference>
<proteinExistence type="inferred from homology"/>
<evidence type="ECO:0000256" key="8">
    <source>
        <dbReference type="ARBA" id="ARBA00022989"/>
    </source>
</evidence>
<dbReference type="InterPro" id="IPR045260">
    <property type="entry name" value="Sec12-like"/>
</dbReference>
<dbReference type="Proteomes" id="UP000223968">
    <property type="component" value="Unassembled WGS sequence"/>
</dbReference>
<dbReference type="GO" id="GO:0003400">
    <property type="term" value="P:regulation of COPII vesicle coating"/>
    <property type="evidence" value="ECO:0007669"/>
    <property type="project" value="UniProtKB-UniRule"/>
</dbReference>
<evidence type="ECO:0000256" key="2">
    <source>
        <dbReference type="ARBA" id="ARBA00022574"/>
    </source>
</evidence>
<dbReference type="STRING" id="1447875.A0A2B7Y2A8"/>
<feature type="compositionally biased region" description="Low complexity" evidence="11">
    <location>
        <begin position="541"/>
        <end position="568"/>
    </location>
</feature>
<dbReference type="GO" id="GO:0000139">
    <property type="term" value="C:Golgi membrane"/>
    <property type="evidence" value="ECO:0007669"/>
    <property type="project" value="UniProtKB-SubCell"/>
</dbReference>